<sequence length="822" mass="88507">MQAVLYDLRFALRQLRRSSGFATIVIATIALGIAATTTIFSLVDAVLLRPLPFPEADKLISLQTLERVDSPDNSRGAGVVPNDTSYPNFYDWRSLNKSFSSMAAYQTGGLVFAARSGVSAQRINGAEASAGFFATLGVLPQLGRDFQPADEQAGTRTVVLSYDFWRTNFSADPSIVGRTILLNDAQCTVIGVMPAGFSFPVSNNPAALWLNTGRDAEGSNPSMQQRGYNQLSIVGRLRPGITASQAKADMDTIAQQLAARYPDNNAKETSVSVVPQLQDLVGNVQTPLRILFSAVACLLLIVCANVAGLLLTRTSLRRNEFAIRSAIGASRVTILRQLMMESLTLALAGGFIGLAITSVVLRFLPAFLPANLPRASEISANSEVFLFAIGVSLLTGTLFGVLPAWQASRQDPAQSLGDVARGGFAGRRHFRLQSVLVVTQTAVGLVLLIAAGLLIRSFDRTLRIDPGFDPDQMLSFRISIPTRHMSLEKQGQFIHELLARLQSLQGVKAATAAFPLPLTQGDINISFTIAGRPTPAGEEPSARVSLVELNYFQALRIPLKQGRFFLESENNANGRPVVIVNEAFARRFFPGANPIGQHMTSGLGIGDTPPAREIVGVVGNVKRASPTEADRPEYYIPFEQAPVATPNIALRISGDPSRYYNLVRAEVARMDRTLPVYRFQSYREDLARTTAQQRFQTTLLTAFAFIALALTGLGLYAALSYMVALRTPELGLRMALGAPRASILSLMLSRGLTMVSLGLGAGLFTATALTKTMAGLLYGVKPLDPLTFLGMSLLLIAVSSMASLIPALRAATVDPARTLRNS</sequence>
<dbReference type="PANTHER" id="PTHR30572">
    <property type="entry name" value="MEMBRANE COMPONENT OF TRANSPORTER-RELATED"/>
    <property type="match status" value="1"/>
</dbReference>
<keyword evidence="11" id="KW-1185">Reference proteome</keyword>
<feature type="transmembrane region" description="Helical" evidence="7">
    <location>
        <begin position="290"/>
        <end position="311"/>
    </location>
</feature>
<feature type="transmembrane region" description="Helical" evidence="7">
    <location>
        <begin position="343"/>
        <end position="364"/>
    </location>
</feature>
<evidence type="ECO:0000256" key="1">
    <source>
        <dbReference type="ARBA" id="ARBA00004651"/>
    </source>
</evidence>
<dbReference type="Pfam" id="PF12704">
    <property type="entry name" value="MacB_PCD"/>
    <property type="match status" value="2"/>
</dbReference>
<dbReference type="InterPro" id="IPR003838">
    <property type="entry name" value="ABC3_permease_C"/>
</dbReference>
<accession>A0ABW1ECW1</accession>
<feature type="transmembrane region" description="Helical" evidence="7">
    <location>
        <begin position="743"/>
        <end position="766"/>
    </location>
</feature>
<comment type="similarity">
    <text evidence="6">Belongs to the ABC-4 integral membrane protein family.</text>
</comment>
<feature type="transmembrane region" description="Helical" evidence="7">
    <location>
        <begin position="435"/>
        <end position="455"/>
    </location>
</feature>
<dbReference type="EMBL" id="JBHSPH010000002">
    <property type="protein sequence ID" value="MFC5861918.1"/>
    <property type="molecule type" value="Genomic_DNA"/>
</dbReference>
<dbReference type="PANTHER" id="PTHR30572:SF4">
    <property type="entry name" value="ABC TRANSPORTER PERMEASE YTRF"/>
    <property type="match status" value="1"/>
</dbReference>
<dbReference type="Pfam" id="PF02687">
    <property type="entry name" value="FtsX"/>
    <property type="match status" value="2"/>
</dbReference>
<evidence type="ECO:0000259" key="9">
    <source>
        <dbReference type="Pfam" id="PF12704"/>
    </source>
</evidence>
<evidence type="ECO:0000256" key="2">
    <source>
        <dbReference type="ARBA" id="ARBA00022475"/>
    </source>
</evidence>
<feature type="transmembrane region" description="Helical" evidence="7">
    <location>
        <begin position="786"/>
        <end position="808"/>
    </location>
</feature>
<protein>
    <submittedName>
        <fullName evidence="10">ABC transporter permease</fullName>
    </submittedName>
</protein>
<feature type="domain" description="MacB-like periplasmic core" evidence="9">
    <location>
        <begin position="444"/>
        <end position="645"/>
    </location>
</feature>
<dbReference type="NCBIfam" id="TIGR03434">
    <property type="entry name" value="ADOP"/>
    <property type="match status" value="1"/>
</dbReference>
<feature type="transmembrane region" description="Helical" evidence="7">
    <location>
        <begin position="21"/>
        <end position="43"/>
    </location>
</feature>
<evidence type="ECO:0000256" key="3">
    <source>
        <dbReference type="ARBA" id="ARBA00022692"/>
    </source>
</evidence>
<dbReference type="InterPro" id="IPR025857">
    <property type="entry name" value="MacB_PCD"/>
</dbReference>
<evidence type="ECO:0000313" key="10">
    <source>
        <dbReference type="EMBL" id="MFC5861918.1"/>
    </source>
</evidence>
<feature type="domain" description="ABC3 transporter permease C-terminal" evidence="8">
    <location>
        <begin position="293"/>
        <end position="412"/>
    </location>
</feature>
<reference evidence="11" key="1">
    <citation type="journal article" date="2019" name="Int. J. Syst. Evol. Microbiol.">
        <title>The Global Catalogue of Microorganisms (GCM) 10K type strain sequencing project: providing services to taxonomists for standard genome sequencing and annotation.</title>
        <authorList>
            <consortium name="The Broad Institute Genomics Platform"/>
            <consortium name="The Broad Institute Genome Sequencing Center for Infectious Disease"/>
            <person name="Wu L."/>
            <person name="Ma J."/>
        </authorList>
    </citation>
    <scope>NUCLEOTIDE SEQUENCE [LARGE SCALE GENOMIC DNA]</scope>
    <source>
        <strain evidence="11">JCM 4087</strain>
    </source>
</reference>
<evidence type="ECO:0000256" key="4">
    <source>
        <dbReference type="ARBA" id="ARBA00022989"/>
    </source>
</evidence>
<comment type="subcellular location">
    <subcellularLocation>
        <location evidence="1">Cell membrane</location>
        <topology evidence="1">Multi-pass membrane protein</topology>
    </subcellularLocation>
</comment>
<name>A0ABW1ECW1_9BACT</name>
<evidence type="ECO:0000256" key="5">
    <source>
        <dbReference type="ARBA" id="ARBA00023136"/>
    </source>
</evidence>
<dbReference type="Proteomes" id="UP001596091">
    <property type="component" value="Unassembled WGS sequence"/>
</dbReference>
<feature type="domain" description="ABC3 transporter permease C-terminal" evidence="8">
    <location>
        <begin position="702"/>
        <end position="815"/>
    </location>
</feature>
<feature type="transmembrane region" description="Helical" evidence="7">
    <location>
        <begin position="384"/>
        <end position="405"/>
    </location>
</feature>
<dbReference type="InterPro" id="IPR017800">
    <property type="entry name" value="ADOP"/>
</dbReference>
<evidence type="ECO:0000256" key="6">
    <source>
        <dbReference type="ARBA" id="ARBA00038076"/>
    </source>
</evidence>
<dbReference type="InterPro" id="IPR050250">
    <property type="entry name" value="Macrolide_Exporter_MacB"/>
</dbReference>
<comment type="caution">
    <text evidence="10">The sequence shown here is derived from an EMBL/GenBank/DDBJ whole genome shotgun (WGS) entry which is preliminary data.</text>
</comment>
<keyword evidence="2" id="KW-1003">Cell membrane</keyword>
<keyword evidence="3 7" id="KW-0812">Transmembrane</keyword>
<organism evidence="10 11">
    <name type="scientific">Acidicapsa dinghuensis</name>
    <dbReference type="NCBI Taxonomy" id="2218256"/>
    <lineage>
        <taxon>Bacteria</taxon>
        <taxon>Pseudomonadati</taxon>
        <taxon>Acidobacteriota</taxon>
        <taxon>Terriglobia</taxon>
        <taxon>Terriglobales</taxon>
        <taxon>Acidobacteriaceae</taxon>
        <taxon>Acidicapsa</taxon>
    </lineage>
</organism>
<feature type="transmembrane region" description="Helical" evidence="7">
    <location>
        <begin position="699"/>
        <end position="723"/>
    </location>
</feature>
<dbReference type="RefSeq" id="WP_263337748.1">
    <property type="nucleotide sequence ID" value="NZ_JAGSYH010000004.1"/>
</dbReference>
<evidence type="ECO:0000259" key="8">
    <source>
        <dbReference type="Pfam" id="PF02687"/>
    </source>
</evidence>
<evidence type="ECO:0000313" key="11">
    <source>
        <dbReference type="Proteomes" id="UP001596091"/>
    </source>
</evidence>
<proteinExistence type="inferred from homology"/>
<keyword evidence="5 7" id="KW-0472">Membrane</keyword>
<gene>
    <name evidence="10" type="ORF">ACFPT7_06405</name>
</gene>
<evidence type="ECO:0000256" key="7">
    <source>
        <dbReference type="SAM" id="Phobius"/>
    </source>
</evidence>
<feature type="domain" description="MacB-like periplasmic core" evidence="9">
    <location>
        <begin position="24"/>
        <end position="252"/>
    </location>
</feature>
<keyword evidence="4 7" id="KW-1133">Transmembrane helix</keyword>